<dbReference type="Pfam" id="PF17479">
    <property type="entry name" value="DUF3048_C"/>
    <property type="match status" value="1"/>
</dbReference>
<organism evidence="3 4">
    <name type="scientific">Naasia lichenicola</name>
    <dbReference type="NCBI Taxonomy" id="2565933"/>
    <lineage>
        <taxon>Bacteria</taxon>
        <taxon>Bacillati</taxon>
        <taxon>Actinomycetota</taxon>
        <taxon>Actinomycetes</taxon>
        <taxon>Micrococcales</taxon>
        <taxon>Microbacteriaceae</taxon>
        <taxon>Naasia</taxon>
    </lineage>
</organism>
<keyword evidence="4" id="KW-1185">Reference proteome</keyword>
<evidence type="ECO:0000259" key="2">
    <source>
        <dbReference type="Pfam" id="PF17479"/>
    </source>
</evidence>
<name>A0A4S4FIY3_9MICO</name>
<accession>A0A4S4FIY3</accession>
<dbReference type="Proteomes" id="UP000309133">
    <property type="component" value="Unassembled WGS sequence"/>
</dbReference>
<comment type="caution">
    <text evidence="3">The sequence shown here is derived from an EMBL/GenBank/DDBJ whole genome shotgun (WGS) entry which is preliminary data.</text>
</comment>
<dbReference type="AlphaFoldDB" id="A0A4S4FIY3"/>
<dbReference type="Pfam" id="PF11258">
    <property type="entry name" value="DUF3048"/>
    <property type="match status" value="1"/>
</dbReference>
<evidence type="ECO:0000259" key="1">
    <source>
        <dbReference type="Pfam" id="PF11258"/>
    </source>
</evidence>
<dbReference type="SUPFAM" id="SSF159774">
    <property type="entry name" value="YerB-like"/>
    <property type="match status" value="1"/>
</dbReference>
<proteinExistence type="predicted"/>
<dbReference type="InterPro" id="IPR035328">
    <property type="entry name" value="DUF3048_C"/>
</dbReference>
<dbReference type="PROSITE" id="PS51318">
    <property type="entry name" value="TAT"/>
    <property type="match status" value="1"/>
</dbReference>
<dbReference type="EMBL" id="SSSM01000005">
    <property type="protein sequence ID" value="THG29844.1"/>
    <property type="molecule type" value="Genomic_DNA"/>
</dbReference>
<gene>
    <name evidence="3" type="ORF">E6C64_14425</name>
</gene>
<dbReference type="InterPro" id="IPR023158">
    <property type="entry name" value="YerB-like_sf"/>
</dbReference>
<feature type="domain" description="DUF3048" evidence="1">
    <location>
        <begin position="106"/>
        <end position="224"/>
    </location>
</feature>
<sequence length="385" mass="40696">MSAWPDPCNAGHPRGRAARARLVCGGDEGFRSERGAQLVRRAFLAGALSAGASILLASCSVPEVSAAPATTPTPAPTPEFVSSYVAPAATELAPLRGTSVLVGSLARPSIAAKIDNHEEARPQFGLERADIVFEELVEGGLTRYLAVWHSDLPDQLGPVRSIRPMDPDIASPYGGIICYSGGQEIFVDMMEATNVYNAIHGSSDTDETFFRTDLRDAPHNVLVMAPAVVGQHVDLAPPAQQWAYSADALGSSAVREGTPSARIDVVYSSERYPSWQWDDAAKRYLRSQEGAPDLDLSGAQLAATNVIVMSVAIDGTYGPVPKTVMVGSGQVWVSTGGSTIHGTWSKADQLGAIRLVDDRGMTIRLAAGSTWVQLLPQSGTITLSA</sequence>
<protein>
    <submittedName>
        <fullName evidence="3">DUF3048 domain-containing protein</fullName>
    </submittedName>
</protein>
<dbReference type="InterPro" id="IPR021416">
    <property type="entry name" value="DUF3048_N"/>
</dbReference>
<feature type="domain" description="DUF3048" evidence="2">
    <location>
        <begin position="263"/>
        <end position="372"/>
    </location>
</feature>
<reference evidence="3 4" key="1">
    <citation type="submission" date="2019-04" db="EMBL/GenBank/DDBJ databases">
        <authorList>
            <person name="Jiang L."/>
        </authorList>
    </citation>
    <scope>NUCLEOTIDE SEQUENCE [LARGE SCALE GENOMIC DNA]</scope>
    <source>
        <strain evidence="3 4">YIM 131853</strain>
    </source>
</reference>
<dbReference type="Gene3D" id="3.50.90.10">
    <property type="entry name" value="YerB-like"/>
    <property type="match status" value="1"/>
</dbReference>
<dbReference type="InterPro" id="IPR006311">
    <property type="entry name" value="TAT_signal"/>
</dbReference>
<evidence type="ECO:0000313" key="4">
    <source>
        <dbReference type="Proteomes" id="UP000309133"/>
    </source>
</evidence>
<evidence type="ECO:0000313" key="3">
    <source>
        <dbReference type="EMBL" id="THG29844.1"/>
    </source>
</evidence>